<dbReference type="AlphaFoldDB" id="A0A1B8GZH2"/>
<keyword evidence="1" id="KW-0472">Membrane</keyword>
<comment type="caution">
    <text evidence="2">The sequence shown here is derived from an EMBL/GenBank/DDBJ whole genome shotgun (WGS) entry which is preliminary data.</text>
</comment>
<name>A0A1B8GZH2_9GAMM</name>
<feature type="transmembrane region" description="Helical" evidence="1">
    <location>
        <begin position="20"/>
        <end position="43"/>
    </location>
</feature>
<keyword evidence="3" id="KW-1185">Reference proteome</keyword>
<sequence length="105" mass="12169">MLNKKEKEKLKKARAEFTFVSIKSSILYTMNATLISFFITLLFQSVSNSPFILDIIMSLLISFLIYILMALLSFKSITLCSKLIFIYIKNKIKKTNHCYTQKAIN</sequence>
<gene>
    <name evidence="2" type="ORF">AYY18_12625</name>
</gene>
<evidence type="ECO:0000313" key="3">
    <source>
        <dbReference type="Proteomes" id="UP000092377"/>
    </source>
</evidence>
<keyword evidence="1" id="KW-1133">Transmembrane helix</keyword>
<dbReference type="EMBL" id="LZEY01000061">
    <property type="protein sequence ID" value="OBU02222.1"/>
    <property type="molecule type" value="Genomic_DNA"/>
</dbReference>
<organism evidence="2 3">
    <name type="scientific">Morganella psychrotolerans</name>
    <dbReference type="NCBI Taxonomy" id="368603"/>
    <lineage>
        <taxon>Bacteria</taxon>
        <taxon>Pseudomonadati</taxon>
        <taxon>Pseudomonadota</taxon>
        <taxon>Gammaproteobacteria</taxon>
        <taxon>Enterobacterales</taxon>
        <taxon>Morganellaceae</taxon>
        <taxon>Morganella</taxon>
    </lineage>
</organism>
<protein>
    <submittedName>
        <fullName evidence="2">Uncharacterized protein</fullName>
    </submittedName>
</protein>
<dbReference type="Proteomes" id="UP000092377">
    <property type="component" value="Unassembled WGS sequence"/>
</dbReference>
<keyword evidence="1" id="KW-0812">Transmembrane</keyword>
<proteinExistence type="predicted"/>
<reference evidence="3" key="1">
    <citation type="submission" date="2016-06" db="EMBL/GenBank/DDBJ databases">
        <authorList>
            <person name="Butler K."/>
        </authorList>
    </citation>
    <scope>NUCLEOTIDE SEQUENCE [LARGE SCALE GENOMIC DNA]</scope>
    <source>
        <strain evidence="3">GCSL-Mp20</strain>
    </source>
</reference>
<feature type="transmembrane region" description="Helical" evidence="1">
    <location>
        <begin position="55"/>
        <end position="74"/>
    </location>
</feature>
<evidence type="ECO:0000256" key="1">
    <source>
        <dbReference type="SAM" id="Phobius"/>
    </source>
</evidence>
<accession>A0A1B8GZH2</accession>
<evidence type="ECO:0000313" key="2">
    <source>
        <dbReference type="EMBL" id="OBU02222.1"/>
    </source>
</evidence>